<dbReference type="Gene3D" id="1.25.40.390">
    <property type="match status" value="1"/>
</dbReference>
<dbReference type="PROSITE" id="PS51257">
    <property type="entry name" value="PROKAR_LIPOPROTEIN"/>
    <property type="match status" value="1"/>
</dbReference>
<feature type="domain" description="RagB/SusD" evidence="7">
    <location>
        <begin position="330"/>
        <end position="472"/>
    </location>
</feature>
<dbReference type="RefSeq" id="WP_242936756.1">
    <property type="nucleotide sequence ID" value="NZ_CP094326.1"/>
</dbReference>
<dbReference type="Proteomes" id="UP000829476">
    <property type="component" value="Chromosome"/>
</dbReference>
<sequence>MKTIYILLKKKIIQAIGVWILIPISIGIIGLSCGCESFVETESPKNELVTASVFENEASAVSVVTGIYSRMMGSIGFASGHYQSVTIQGGLYADELDRYRATSAFYENALTADESAVNSRWWQEPYQYIYTCNVILEKLNLSENISDVVKKQLEGEAKFIRAFCYFYLVNTFGDVPLHLNSDYLENSDKERSPVNDVYNQITSDLKDAHNLLPEDYILSNYEKTRPNKYVASALLARVYLYLEDWHQAEVFASEVINNTTLYALEPDLSKVFLKNSHEAIWQLAPVNPHLNTKEGFRFILTSAPPRTQALTENLVNAFNDTDQRLVNWIKSVTDGENIWYYPYKYKIRAADEVTEYSMVMRLAEQYLIRAEASTQNEDFLGAQMDLNKIRNRAGLDDTLVSSKEELLTAIYKERRLELFTEWAHRWFDLKRTGRANVVLGNAKPNWDDNDNLFPIPTEELLRNSKMTQNPGY</sequence>
<comment type="similarity">
    <text evidence="2">Belongs to the SusD family.</text>
</comment>
<keyword evidence="3" id="KW-0732">Signal</keyword>
<dbReference type="InterPro" id="IPR011990">
    <property type="entry name" value="TPR-like_helical_dom_sf"/>
</dbReference>
<evidence type="ECO:0000313" key="10">
    <source>
        <dbReference type="Proteomes" id="UP000829476"/>
    </source>
</evidence>
<evidence type="ECO:0000256" key="2">
    <source>
        <dbReference type="ARBA" id="ARBA00006275"/>
    </source>
</evidence>
<reference evidence="9 10" key="1">
    <citation type="journal article" date="2018" name="Int. J. Syst. Evol. Microbiol.">
        <title>Zhouia spongiae sp. nov., isolated from a marine sponge.</title>
        <authorList>
            <person name="Zhuang L."/>
            <person name="Lin B."/>
            <person name="Qin F."/>
            <person name="Luo L."/>
        </authorList>
    </citation>
    <scope>NUCLEOTIDE SEQUENCE [LARGE SCALE GENOMIC DNA]</scope>
    <source>
        <strain evidence="9 10">HN-Y44</strain>
    </source>
</reference>
<protein>
    <submittedName>
        <fullName evidence="9">RagB/SusD family nutrient uptake outer membrane protein</fullName>
    </submittedName>
</protein>
<evidence type="ECO:0000256" key="6">
    <source>
        <dbReference type="SAM" id="Phobius"/>
    </source>
</evidence>
<dbReference type="SUPFAM" id="SSF48452">
    <property type="entry name" value="TPR-like"/>
    <property type="match status" value="1"/>
</dbReference>
<dbReference type="InterPro" id="IPR012944">
    <property type="entry name" value="SusD_RagB_dom"/>
</dbReference>
<evidence type="ECO:0000256" key="5">
    <source>
        <dbReference type="ARBA" id="ARBA00023237"/>
    </source>
</evidence>
<dbReference type="Pfam" id="PF07980">
    <property type="entry name" value="SusD_RagB"/>
    <property type="match status" value="1"/>
</dbReference>
<dbReference type="Pfam" id="PF14322">
    <property type="entry name" value="SusD-like_3"/>
    <property type="match status" value="1"/>
</dbReference>
<evidence type="ECO:0000259" key="7">
    <source>
        <dbReference type="Pfam" id="PF07980"/>
    </source>
</evidence>
<proteinExistence type="inferred from homology"/>
<keyword evidence="5" id="KW-0998">Cell outer membrane</keyword>
<dbReference type="CDD" id="cd08977">
    <property type="entry name" value="SusD"/>
    <property type="match status" value="1"/>
</dbReference>
<dbReference type="EMBL" id="CP094326">
    <property type="protein sequence ID" value="UNY98349.1"/>
    <property type="molecule type" value="Genomic_DNA"/>
</dbReference>
<keyword evidence="6" id="KW-1133">Transmembrane helix</keyword>
<evidence type="ECO:0000256" key="1">
    <source>
        <dbReference type="ARBA" id="ARBA00004442"/>
    </source>
</evidence>
<evidence type="ECO:0000256" key="4">
    <source>
        <dbReference type="ARBA" id="ARBA00023136"/>
    </source>
</evidence>
<feature type="transmembrane region" description="Helical" evidence="6">
    <location>
        <begin position="12"/>
        <end position="31"/>
    </location>
</feature>
<keyword evidence="10" id="KW-1185">Reference proteome</keyword>
<evidence type="ECO:0000313" key="9">
    <source>
        <dbReference type="EMBL" id="UNY98349.1"/>
    </source>
</evidence>
<comment type="subcellular location">
    <subcellularLocation>
        <location evidence="1">Cell outer membrane</location>
    </subcellularLocation>
</comment>
<gene>
    <name evidence="9" type="ORF">MQE36_14835</name>
</gene>
<organism evidence="9 10">
    <name type="scientific">Zhouia spongiae</name>
    <dbReference type="NCBI Taxonomy" id="2202721"/>
    <lineage>
        <taxon>Bacteria</taxon>
        <taxon>Pseudomonadati</taxon>
        <taxon>Bacteroidota</taxon>
        <taxon>Flavobacteriia</taxon>
        <taxon>Flavobacteriales</taxon>
        <taxon>Flavobacteriaceae</taxon>
        <taxon>Zhouia</taxon>
    </lineage>
</organism>
<feature type="domain" description="SusD-like N-terminal" evidence="8">
    <location>
        <begin position="104"/>
        <end position="240"/>
    </location>
</feature>
<accession>A0ABY3YL73</accession>
<keyword evidence="6" id="KW-0812">Transmembrane</keyword>
<evidence type="ECO:0000259" key="8">
    <source>
        <dbReference type="Pfam" id="PF14322"/>
    </source>
</evidence>
<evidence type="ECO:0000256" key="3">
    <source>
        <dbReference type="ARBA" id="ARBA00022729"/>
    </source>
</evidence>
<name>A0ABY3YL73_9FLAO</name>
<keyword evidence="4 6" id="KW-0472">Membrane</keyword>
<dbReference type="InterPro" id="IPR033985">
    <property type="entry name" value="SusD-like_N"/>
</dbReference>